<organism evidence="13 14">
    <name type="scientific">Talaromyces proteolyticus</name>
    <dbReference type="NCBI Taxonomy" id="1131652"/>
    <lineage>
        <taxon>Eukaryota</taxon>
        <taxon>Fungi</taxon>
        <taxon>Dikarya</taxon>
        <taxon>Ascomycota</taxon>
        <taxon>Pezizomycotina</taxon>
        <taxon>Eurotiomycetes</taxon>
        <taxon>Eurotiomycetidae</taxon>
        <taxon>Eurotiales</taxon>
        <taxon>Trichocomaceae</taxon>
        <taxon>Talaromyces</taxon>
        <taxon>Talaromyces sect. Bacilispori</taxon>
    </lineage>
</organism>
<keyword evidence="9" id="KW-0906">Nuclear pore complex</keyword>
<feature type="region of interest" description="Disordered" evidence="11">
    <location>
        <begin position="916"/>
        <end position="939"/>
    </location>
</feature>
<evidence type="ECO:0000256" key="1">
    <source>
        <dbReference type="ARBA" id="ARBA00004567"/>
    </source>
</evidence>
<feature type="region of interest" description="Disordered" evidence="11">
    <location>
        <begin position="121"/>
        <end position="448"/>
    </location>
</feature>
<feature type="compositionally biased region" description="Low complexity" evidence="11">
    <location>
        <begin position="377"/>
        <end position="409"/>
    </location>
</feature>
<proteinExistence type="inferred from homology"/>
<feature type="compositionally biased region" description="Gly residues" evidence="11">
    <location>
        <begin position="197"/>
        <end position="212"/>
    </location>
</feature>
<dbReference type="PROSITE" id="PS51434">
    <property type="entry name" value="NUP_C"/>
    <property type="match status" value="1"/>
</dbReference>
<keyword evidence="5" id="KW-0068">Autocatalytic cleavage</keyword>
<sequence>MQPYQRYSFEELRLADYQSGRRYANASGQAGAFGSSAFGTGFNTQNTGFGSGGGFGATTSAPSGFGGQAQTQTAGGFGSSTTPSTSLFGAAKPANSLFGSTANNTTQSTLFGGNTATSGTFGQTANTSGGFGTGGSLFGNNQQTQQQQQNKSLFGGNTTGTGFGGGGFGSTSATTASNPFGGTSTASGFGSQQQTGAGTGAGTGTSAFGGFGAQTQNQNQAKPGGLFSGGLATGNQPQQTSTGLFGNTNPGSSLFGLNNQPQQGTTSLFGNQNQQSTGTGLFGGTQQQEQKPGGLFGSQNTGTATNTGSTFGGFGGAQNTQTGGTTSLFGNNQAQQQQQQKPGGLFGGSGGGSLFGQTNTAQNTGSLFGGQSQQQPSTGFGTGSMFSSSQQNQQQPAQQQPAPGSFQASLLDGNPYGNQSIFSGLPVPNAPSPGPLATPLSASMKQKQRTPLPIYKITPNAANRLITPPRRQGYGFSYSTYGSPSSASSVSSLTGSLLGNGSVRGGNVNGSLGRSFGKSFSTSNLRKSFDPDADSVLTPGALTGSTSRYSSGSLKRLTIDRSLRNDLFQRPTSSTPPITNGDQGSQSTDKHKKRVSFSAPADGAVVRTETEISEPTAEEIGFLKSIRKSETPNGASSSAAQKTSTRPEMEQVRGNELAVVPEHAGLTANGALSSAPTVDPKPGEYWMKPSRAELSKMSREQLKHVEGFTVGRQGCGQVTFDRPVDLNTVDLDSLFGIIVQIGVRSITVYPDDRSKPPLGKGLNVPSTLRIENSWPRGRDQKSPSSPTTGPLLEKHIQRLRRITNTEFVRYEKDTGIWVFRVPHFTTYGLDYDDDEEGESFNQSTLSAGPDTPTPKARSPAARGSTENTFNSEMNSTFSLDESFVGSVAGVEDDTFDFKKRKMVPGAFGDQMFQAEEEGANSGEEDGEGSFLEDGSTGSVVERDAEDDITESIGSVTGSIEDEDMVMAGTFPIPHQTVEHEDTTRTGFSINDFGSDSLRLGTPSKPRLDLSGDWAQQLQRTISPRKQDRETLRVRQAEAYVDKNQQIDGIQHPKEAMASPSKGFTSSIDMMQSLFSQPNKNIKSPGKKQKEQLKAFELPHSKTPKTFASSSNELSANDDAFHHTHKPRWGPRDSLVTINEDSGNLPSVSNGFWSTGVSLDGVRVFSFRETPKSIDILEAQRRQSSIRLIDGIPFARNDKSDIQSFIQSSTGSSSQARHERFIWQLTSILFNDDIEDDISAGVPPQLRKKFLHRIKKDRLSRVWENLVREKYGQDLDSIEIPEERAFAFLTFHRIEDACNALVESGNLHLATMLAQIGRDKTSRIDMQKQVESWRQHNVYSEINEPIRALYELLAGNTHRSVGRPSGAPEDRASTFTFSERFELDWIQAFGLRLWYGIAEDEPIEAAVSLFLHDLATGEEPAYPIPAHFEAEYGNVRHSSLSSNQESPLWVLLKVYAAAVGGPAVAELKINLPEAVLPEAVSGNKLTSRLSFQLHQVVTSLVGMNDHIILNKSRADQLTWSYAWELIASGAMEPALFVLLHLSRATDREHGLKETLGQFAATLPRPTMADGKADAGWTYLVDDLKIPESWVWVAKALFSRYSGDYANEVGYLIRAKNWNEAHTTFCRIVGPRTVIERDWNILRQLLNGFGDSPERKVRGWSGGGAVYEDFLRLVTAQSHREQGVLKRLIGSLVIMGDKIKKTPGAEVLEERVAFMEMSRIVAGWCAREDDGVDLSAVLKLPLTGDARVMHTAEISRRYYSMVMASAN</sequence>
<dbReference type="Pfam" id="PF12110">
    <property type="entry name" value="Nup96"/>
    <property type="match status" value="1"/>
</dbReference>
<protein>
    <submittedName>
        <fullName evidence="13">Nuclear protein 96-domain-containing protein</fullName>
    </submittedName>
</protein>
<evidence type="ECO:0000256" key="9">
    <source>
        <dbReference type="ARBA" id="ARBA00023132"/>
    </source>
</evidence>
<dbReference type="GO" id="GO:0000973">
    <property type="term" value="P:post-transcriptional tethering of RNA polymerase II gene DNA at nuclear periphery"/>
    <property type="evidence" value="ECO:0007669"/>
    <property type="project" value="TreeGrafter"/>
</dbReference>
<dbReference type="GeneID" id="70239944"/>
<feature type="region of interest" description="Disordered" evidence="11">
    <location>
        <begin position="834"/>
        <end position="870"/>
    </location>
</feature>
<accession>A0AAD4KRI6</accession>
<feature type="compositionally biased region" description="Polar residues" evidence="11">
    <location>
        <begin position="233"/>
        <end position="273"/>
    </location>
</feature>
<keyword evidence="3" id="KW-0813">Transport</keyword>
<keyword evidence="10" id="KW-0539">Nucleus</keyword>
<evidence type="ECO:0000259" key="12">
    <source>
        <dbReference type="PROSITE" id="PS51434"/>
    </source>
</evidence>
<dbReference type="Pfam" id="PF04096">
    <property type="entry name" value="Nucleoporin2"/>
    <property type="match status" value="1"/>
</dbReference>
<comment type="subcellular location">
    <subcellularLocation>
        <location evidence="1">Nucleus</location>
        <location evidence="1">Nuclear pore complex</location>
    </subcellularLocation>
</comment>
<evidence type="ECO:0000256" key="8">
    <source>
        <dbReference type="ARBA" id="ARBA00023010"/>
    </source>
</evidence>
<evidence type="ECO:0000256" key="5">
    <source>
        <dbReference type="ARBA" id="ARBA00022813"/>
    </source>
</evidence>
<comment type="caution">
    <text evidence="13">The sequence shown here is derived from an EMBL/GenBank/DDBJ whole genome shotgun (WGS) entry which is preliminary data.</text>
</comment>
<feature type="compositionally biased region" description="Low complexity" evidence="11">
    <location>
        <begin position="138"/>
        <end position="156"/>
    </location>
</feature>
<dbReference type="InterPro" id="IPR025574">
    <property type="entry name" value="Nucleoporin_FG_rpt"/>
</dbReference>
<feature type="region of interest" description="Disordered" evidence="11">
    <location>
        <begin position="60"/>
        <end position="81"/>
    </location>
</feature>
<feature type="compositionally biased region" description="Gly residues" evidence="11">
    <location>
        <begin position="157"/>
        <end position="169"/>
    </location>
</feature>
<feature type="compositionally biased region" description="Acidic residues" evidence="11">
    <location>
        <begin position="916"/>
        <end position="927"/>
    </location>
</feature>
<dbReference type="PANTHER" id="PTHR23198:SF6">
    <property type="entry name" value="NUCLEAR PORE COMPLEX PROTEIN NUP98-NUP96"/>
    <property type="match status" value="1"/>
</dbReference>
<feature type="compositionally biased region" description="Polar residues" evidence="11">
    <location>
        <begin position="570"/>
        <end position="587"/>
    </location>
</feature>
<keyword evidence="7" id="KW-0653">Protein transport</keyword>
<evidence type="ECO:0000313" key="13">
    <source>
        <dbReference type="EMBL" id="KAH8697654.1"/>
    </source>
</evidence>
<dbReference type="GO" id="GO:0003723">
    <property type="term" value="F:RNA binding"/>
    <property type="evidence" value="ECO:0007669"/>
    <property type="project" value="TreeGrafter"/>
</dbReference>
<evidence type="ECO:0000256" key="10">
    <source>
        <dbReference type="ARBA" id="ARBA00023242"/>
    </source>
</evidence>
<feature type="compositionally biased region" description="Low complexity" evidence="11">
    <location>
        <begin position="170"/>
        <end position="196"/>
    </location>
</feature>
<dbReference type="InterPro" id="IPR021967">
    <property type="entry name" value="Nup98_C"/>
</dbReference>
<feature type="compositionally biased region" description="Low complexity" evidence="11">
    <location>
        <begin position="274"/>
        <end position="290"/>
    </location>
</feature>
<reference evidence="13" key="1">
    <citation type="submission" date="2021-12" db="EMBL/GenBank/DDBJ databases">
        <title>Convergent genome expansion in fungi linked to evolution of root-endophyte symbiosis.</title>
        <authorList>
            <consortium name="DOE Joint Genome Institute"/>
            <person name="Ke Y.-H."/>
            <person name="Bonito G."/>
            <person name="Liao H.-L."/>
            <person name="Looney B."/>
            <person name="Rojas-Flechas A."/>
            <person name="Nash J."/>
            <person name="Hameed K."/>
            <person name="Schadt C."/>
            <person name="Martin F."/>
            <person name="Crous P.W."/>
            <person name="Miettinen O."/>
            <person name="Magnuson J.K."/>
            <person name="Labbe J."/>
            <person name="Jacobson D."/>
            <person name="Doktycz M.J."/>
            <person name="Veneault-Fourrey C."/>
            <person name="Kuo A."/>
            <person name="Mondo S."/>
            <person name="Calhoun S."/>
            <person name="Riley R."/>
            <person name="Ohm R."/>
            <person name="LaButti K."/>
            <person name="Andreopoulos B."/>
            <person name="Pangilinan J."/>
            <person name="Nolan M."/>
            <person name="Tritt A."/>
            <person name="Clum A."/>
            <person name="Lipzen A."/>
            <person name="Daum C."/>
            <person name="Barry K."/>
            <person name="Grigoriev I.V."/>
            <person name="Vilgalys R."/>
        </authorList>
    </citation>
    <scope>NUCLEOTIDE SEQUENCE</scope>
    <source>
        <strain evidence="13">PMI_201</strain>
    </source>
</reference>
<feature type="domain" description="Peptidase S59" evidence="12">
    <location>
        <begin position="682"/>
        <end position="824"/>
    </location>
</feature>
<dbReference type="EMBL" id="JAJTJA010000006">
    <property type="protein sequence ID" value="KAH8697654.1"/>
    <property type="molecule type" value="Genomic_DNA"/>
</dbReference>
<feature type="compositionally biased region" description="Polar residues" evidence="11">
    <location>
        <begin position="631"/>
        <end position="644"/>
    </location>
</feature>
<dbReference type="InterPro" id="IPR036903">
    <property type="entry name" value="Nup98_auto-Pept-S59_dom_sf"/>
</dbReference>
<dbReference type="Gene3D" id="1.25.40.690">
    <property type="match status" value="1"/>
</dbReference>
<dbReference type="RefSeq" id="XP_046072355.1">
    <property type="nucleotide sequence ID" value="XM_046209657.1"/>
</dbReference>
<keyword evidence="8" id="KW-0811">Translocation</keyword>
<dbReference type="SUPFAM" id="SSF82215">
    <property type="entry name" value="C-terminal autoproteolytic domain of nucleoporin nup98"/>
    <property type="match status" value="1"/>
</dbReference>
<dbReference type="FunFam" id="3.30.1610.10:FF:000003">
    <property type="entry name" value="Nucleoporin SONB, putative"/>
    <property type="match status" value="1"/>
</dbReference>
<feature type="compositionally biased region" description="Polar residues" evidence="11">
    <location>
        <begin position="357"/>
        <end position="376"/>
    </location>
</feature>
<feature type="region of interest" description="Disordered" evidence="11">
    <location>
        <begin position="565"/>
        <end position="651"/>
    </location>
</feature>
<dbReference type="GO" id="GO:0034398">
    <property type="term" value="P:telomere tethering at nuclear periphery"/>
    <property type="evidence" value="ECO:0007669"/>
    <property type="project" value="TreeGrafter"/>
</dbReference>
<evidence type="ECO:0000256" key="3">
    <source>
        <dbReference type="ARBA" id="ARBA00022448"/>
    </source>
</evidence>
<dbReference type="InterPro" id="IPR007230">
    <property type="entry name" value="Nup98_auto-Pept-S59_dom"/>
</dbReference>
<dbReference type="InterPro" id="IPR037665">
    <property type="entry name" value="Nucleoporin_S59-like"/>
</dbReference>
<feature type="region of interest" description="Disordered" evidence="11">
    <location>
        <begin position="523"/>
        <end position="551"/>
    </location>
</feature>
<dbReference type="GO" id="GO:0017056">
    <property type="term" value="F:structural constituent of nuclear pore"/>
    <property type="evidence" value="ECO:0007669"/>
    <property type="project" value="InterPro"/>
</dbReference>
<keyword evidence="6" id="KW-0509">mRNA transport</keyword>
<dbReference type="GO" id="GO:0006405">
    <property type="term" value="P:RNA export from nucleus"/>
    <property type="evidence" value="ECO:0007669"/>
    <property type="project" value="TreeGrafter"/>
</dbReference>
<feature type="compositionally biased region" description="Low complexity" evidence="11">
    <location>
        <begin position="297"/>
        <end position="309"/>
    </location>
</feature>
<name>A0AAD4KRI6_9EURO</name>
<gene>
    <name evidence="13" type="ORF">BGW36DRAFT_171892</name>
</gene>
<feature type="compositionally biased region" description="Low complexity" evidence="11">
    <location>
        <begin position="317"/>
        <end position="326"/>
    </location>
</feature>
<evidence type="ECO:0000256" key="4">
    <source>
        <dbReference type="ARBA" id="ARBA00022737"/>
    </source>
</evidence>
<evidence type="ECO:0000256" key="6">
    <source>
        <dbReference type="ARBA" id="ARBA00022816"/>
    </source>
</evidence>
<dbReference type="PANTHER" id="PTHR23198">
    <property type="entry name" value="NUCLEOPORIN"/>
    <property type="match status" value="1"/>
</dbReference>
<evidence type="ECO:0000256" key="11">
    <source>
        <dbReference type="SAM" id="MobiDB-lite"/>
    </source>
</evidence>
<dbReference type="FunFam" id="1.25.40.690:FF:000003">
    <property type="entry name" value="Nucleoporin SONB, putative"/>
    <property type="match status" value="1"/>
</dbReference>
<dbReference type="GO" id="GO:0044614">
    <property type="term" value="C:nuclear pore cytoplasmic filaments"/>
    <property type="evidence" value="ECO:0007669"/>
    <property type="project" value="TreeGrafter"/>
</dbReference>
<evidence type="ECO:0000256" key="2">
    <source>
        <dbReference type="ARBA" id="ARBA00008926"/>
    </source>
</evidence>
<feature type="region of interest" description="Disordered" evidence="11">
    <location>
        <begin position="769"/>
        <end position="793"/>
    </location>
</feature>
<dbReference type="GO" id="GO:0051028">
    <property type="term" value="P:mRNA transport"/>
    <property type="evidence" value="ECO:0007669"/>
    <property type="project" value="UniProtKB-KW"/>
</dbReference>
<dbReference type="Gene3D" id="1.10.10.2360">
    <property type="match status" value="1"/>
</dbReference>
<comment type="similarity">
    <text evidence="2">Belongs to the nucleoporin GLFG family.</text>
</comment>
<dbReference type="Proteomes" id="UP001201262">
    <property type="component" value="Unassembled WGS sequence"/>
</dbReference>
<dbReference type="Gene3D" id="3.30.1610.10">
    <property type="entry name" value="Peptidase S59, nucleoporin"/>
    <property type="match status" value="1"/>
</dbReference>
<feature type="compositionally biased region" description="Gly residues" evidence="11">
    <location>
        <begin position="344"/>
        <end position="354"/>
    </location>
</feature>
<evidence type="ECO:0000313" key="14">
    <source>
        <dbReference type="Proteomes" id="UP001201262"/>
    </source>
</evidence>
<evidence type="ECO:0000256" key="7">
    <source>
        <dbReference type="ARBA" id="ARBA00022927"/>
    </source>
</evidence>
<keyword evidence="14" id="KW-1185">Reference proteome</keyword>
<dbReference type="Pfam" id="PF13634">
    <property type="entry name" value="Nucleoporin_FG"/>
    <property type="match status" value="2"/>
</dbReference>
<dbReference type="GO" id="GO:0006606">
    <property type="term" value="P:protein import into nucleus"/>
    <property type="evidence" value="ECO:0007669"/>
    <property type="project" value="TreeGrafter"/>
</dbReference>
<dbReference type="GO" id="GO:0008139">
    <property type="term" value="F:nuclear localization sequence binding"/>
    <property type="evidence" value="ECO:0007669"/>
    <property type="project" value="TreeGrafter"/>
</dbReference>
<keyword evidence="4" id="KW-0677">Repeat</keyword>